<keyword evidence="11 14" id="KW-1133">Transmembrane helix</keyword>
<evidence type="ECO:0000256" key="12">
    <source>
        <dbReference type="ARBA" id="ARBA00023012"/>
    </source>
</evidence>
<dbReference type="SMART" id="SM00387">
    <property type="entry name" value="HATPase_c"/>
    <property type="match status" value="1"/>
</dbReference>
<evidence type="ECO:0000313" key="18">
    <source>
        <dbReference type="Proteomes" id="UP001596494"/>
    </source>
</evidence>
<keyword evidence="4" id="KW-1003">Cell membrane</keyword>
<keyword evidence="5" id="KW-0597">Phosphoprotein</keyword>
<evidence type="ECO:0000256" key="11">
    <source>
        <dbReference type="ARBA" id="ARBA00022989"/>
    </source>
</evidence>
<dbReference type="SUPFAM" id="SSF47384">
    <property type="entry name" value="Homodimeric domain of signal transducing histidine kinase"/>
    <property type="match status" value="1"/>
</dbReference>
<comment type="subcellular location">
    <subcellularLocation>
        <location evidence="2">Cell membrane</location>
        <topology evidence="2">Multi-pass membrane protein</topology>
    </subcellularLocation>
</comment>
<comment type="catalytic activity">
    <reaction evidence="1">
        <text>ATP + protein L-histidine = ADP + protein N-phospho-L-histidine.</text>
        <dbReference type="EC" id="2.7.13.3"/>
    </reaction>
</comment>
<comment type="caution">
    <text evidence="17">The sequence shown here is derived from an EMBL/GenBank/DDBJ whole genome shotgun (WGS) entry which is preliminary data.</text>
</comment>
<keyword evidence="7 14" id="KW-0812">Transmembrane</keyword>
<dbReference type="PANTHER" id="PTHR45528:SF9">
    <property type="entry name" value="SENSOR HISTIDINE KINASE YBDK"/>
    <property type="match status" value="1"/>
</dbReference>
<keyword evidence="12" id="KW-0902">Two-component regulatory system</keyword>
<dbReference type="PROSITE" id="PS50109">
    <property type="entry name" value="HIS_KIN"/>
    <property type="match status" value="1"/>
</dbReference>
<dbReference type="InterPro" id="IPR050398">
    <property type="entry name" value="HssS/ArlS-like"/>
</dbReference>
<evidence type="ECO:0000256" key="10">
    <source>
        <dbReference type="ARBA" id="ARBA00022840"/>
    </source>
</evidence>
<dbReference type="Gene3D" id="1.10.287.130">
    <property type="match status" value="1"/>
</dbReference>
<reference evidence="18" key="1">
    <citation type="journal article" date="2019" name="Int. J. Syst. Evol. Microbiol.">
        <title>The Global Catalogue of Microorganisms (GCM) 10K type strain sequencing project: providing services to taxonomists for standard genome sequencing and annotation.</title>
        <authorList>
            <consortium name="The Broad Institute Genomics Platform"/>
            <consortium name="The Broad Institute Genome Sequencing Center for Infectious Disease"/>
            <person name="Wu L."/>
            <person name="Ma J."/>
        </authorList>
    </citation>
    <scope>NUCLEOTIDE SEQUENCE [LARGE SCALE GENOMIC DNA]</scope>
    <source>
        <strain evidence="18">CCUG 73951</strain>
    </source>
</reference>
<dbReference type="Gene3D" id="6.10.340.10">
    <property type="match status" value="1"/>
</dbReference>
<evidence type="ECO:0000256" key="13">
    <source>
        <dbReference type="ARBA" id="ARBA00023136"/>
    </source>
</evidence>
<keyword evidence="10" id="KW-0067">ATP-binding</keyword>
<dbReference type="SMART" id="SM00388">
    <property type="entry name" value="HisKA"/>
    <property type="match status" value="1"/>
</dbReference>
<dbReference type="Pfam" id="PF00512">
    <property type="entry name" value="HisKA"/>
    <property type="match status" value="1"/>
</dbReference>
<dbReference type="CDD" id="cd06225">
    <property type="entry name" value="HAMP"/>
    <property type="match status" value="1"/>
</dbReference>
<organism evidence="17 18">
    <name type="scientific">Halobacillus campisalis</name>
    <dbReference type="NCBI Taxonomy" id="435909"/>
    <lineage>
        <taxon>Bacteria</taxon>
        <taxon>Bacillati</taxon>
        <taxon>Bacillota</taxon>
        <taxon>Bacilli</taxon>
        <taxon>Bacillales</taxon>
        <taxon>Bacillaceae</taxon>
        <taxon>Halobacillus</taxon>
    </lineage>
</organism>
<evidence type="ECO:0000256" key="14">
    <source>
        <dbReference type="SAM" id="Phobius"/>
    </source>
</evidence>
<evidence type="ECO:0000256" key="8">
    <source>
        <dbReference type="ARBA" id="ARBA00022741"/>
    </source>
</evidence>
<evidence type="ECO:0000256" key="1">
    <source>
        <dbReference type="ARBA" id="ARBA00000085"/>
    </source>
</evidence>
<evidence type="ECO:0000256" key="7">
    <source>
        <dbReference type="ARBA" id="ARBA00022692"/>
    </source>
</evidence>
<dbReference type="InterPro" id="IPR005467">
    <property type="entry name" value="His_kinase_dom"/>
</dbReference>
<keyword evidence="9 17" id="KW-0418">Kinase</keyword>
<name>A0ABW2K0A1_9BACI</name>
<evidence type="ECO:0000259" key="16">
    <source>
        <dbReference type="PROSITE" id="PS50885"/>
    </source>
</evidence>
<dbReference type="RefSeq" id="WP_289216162.1">
    <property type="nucleotide sequence ID" value="NZ_JAPVRC010000005.1"/>
</dbReference>
<evidence type="ECO:0000256" key="2">
    <source>
        <dbReference type="ARBA" id="ARBA00004651"/>
    </source>
</evidence>
<dbReference type="Pfam" id="PF02518">
    <property type="entry name" value="HATPase_c"/>
    <property type="match status" value="1"/>
</dbReference>
<dbReference type="PROSITE" id="PS50885">
    <property type="entry name" value="HAMP"/>
    <property type="match status" value="1"/>
</dbReference>
<protein>
    <recommendedName>
        <fullName evidence="3">histidine kinase</fullName>
        <ecNumber evidence="3">2.7.13.3</ecNumber>
    </recommendedName>
</protein>
<feature type="domain" description="Histidine kinase" evidence="15">
    <location>
        <begin position="257"/>
        <end position="449"/>
    </location>
</feature>
<keyword evidence="13 14" id="KW-0472">Membrane</keyword>
<evidence type="ECO:0000256" key="5">
    <source>
        <dbReference type="ARBA" id="ARBA00022553"/>
    </source>
</evidence>
<evidence type="ECO:0000259" key="15">
    <source>
        <dbReference type="PROSITE" id="PS50109"/>
    </source>
</evidence>
<dbReference type="InterPro" id="IPR003660">
    <property type="entry name" value="HAMP_dom"/>
</dbReference>
<sequence>MKKWFKSLQAKYLFIILTAVLAIPIALPIMSAFVYLPGILIEDTDEPYGSAGNYEDRWHEEAGKLSGAPPEKIGQRLEVLSKEFPEAGMFWVDEKGETRDVMNYEDNLPEVWTSSYTVDFMKDHYDTDPLTVVAFIGDSSQDEGFMVTKVDRVMVGPPIQRLNDWYSIIFYVGMGLAMLGFITMSWLFFRKFHKRLMKLKHAMEQQNDSGIPLPVQRSNDDEIGQLEVSFNRMIHQLEEGRMREQQEERIRRELIANLSHDLRTPLTTIRASLSGITDEVTSNEAQQKLASVNQKIDYLSHLIDNLLSFTLLSGKKYPYKPKTVEVNRLMKEIAAHWYPTLEQRQIEVDLETTREVYWDVDPKWMERMFDNLLQNLVRYAAEGKYARIAVNESEIMLEDRGPGMQGENAGHGAGIGLSIVDLMAKEMNLRLHIQSNDQGTIVKIAKKAA</sequence>
<feature type="domain" description="HAMP" evidence="16">
    <location>
        <begin position="190"/>
        <end position="242"/>
    </location>
</feature>
<evidence type="ECO:0000256" key="9">
    <source>
        <dbReference type="ARBA" id="ARBA00022777"/>
    </source>
</evidence>
<dbReference type="Proteomes" id="UP001596494">
    <property type="component" value="Unassembled WGS sequence"/>
</dbReference>
<dbReference type="PANTHER" id="PTHR45528">
    <property type="entry name" value="SENSOR HISTIDINE KINASE CPXA"/>
    <property type="match status" value="1"/>
</dbReference>
<dbReference type="CDD" id="cd00082">
    <property type="entry name" value="HisKA"/>
    <property type="match status" value="1"/>
</dbReference>
<keyword evidence="6" id="KW-0808">Transferase</keyword>
<accession>A0ABW2K0A1</accession>
<dbReference type="InterPro" id="IPR036890">
    <property type="entry name" value="HATPase_C_sf"/>
</dbReference>
<dbReference type="InterPro" id="IPR003661">
    <property type="entry name" value="HisK_dim/P_dom"/>
</dbReference>
<evidence type="ECO:0000256" key="6">
    <source>
        <dbReference type="ARBA" id="ARBA00022679"/>
    </source>
</evidence>
<proteinExistence type="predicted"/>
<dbReference type="EC" id="2.7.13.3" evidence="3"/>
<dbReference type="SUPFAM" id="SSF158472">
    <property type="entry name" value="HAMP domain-like"/>
    <property type="match status" value="1"/>
</dbReference>
<evidence type="ECO:0000256" key="3">
    <source>
        <dbReference type="ARBA" id="ARBA00012438"/>
    </source>
</evidence>
<keyword evidence="8" id="KW-0547">Nucleotide-binding</keyword>
<feature type="transmembrane region" description="Helical" evidence="14">
    <location>
        <begin position="12"/>
        <end position="36"/>
    </location>
</feature>
<dbReference type="InterPro" id="IPR036097">
    <property type="entry name" value="HisK_dim/P_sf"/>
</dbReference>
<dbReference type="Gene3D" id="3.30.565.10">
    <property type="entry name" value="Histidine kinase-like ATPase, C-terminal domain"/>
    <property type="match status" value="1"/>
</dbReference>
<gene>
    <name evidence="17" type="ORF">ACFQMN_00760</name>
</gene>
<evidence type="ECO:0000256" key="4">
    <source>
        <dbReference type="ARBA" id="ARBA00022475"/>
    </source>
</evidence>
<dbReference type="InterPro" id="IPR003594">
    <property type="entry name" value="HATPase_dom"/>
</dbReference>
<dbReference type="GO" id="GO:0016301">
    <property type="term" value="F:kinase activity"/>
    <property type="evidence" value="ECO:0007669"/>
    <property type="project" value="UniProtKB-KW"/>
</dbReference>
<keyword evidence="18" id="KW-1185">Reference proteome</keyword>
<dbReference type="SUPFAM" id="SSF55874">
    <property type="entry name" value="ATPase domain of HSP90 chaperone/DNA topoisomerase II/histidine kinase"/>
    <property type="match status" value="1"/>
</dbReference>
<feature type="transmembrane region" description="Helical" evidence="14">
    <location>
        <begin position="168"/>
        <end position="189"/>
    </location>
</feature>
<evidence type="ECO:0000313" key="17">
    <source>
        <dbReference type="EMBL" id="MFC7319411.1"/>
    </source>
</evidence>
<dbReference type="EMBL" id="JBHTBY010000001">
    <property type="protein sequence ID" value="MFC7319411.1"/>
    <property type="molecule type" value="Genomic_DNA"/>
</dbReference>